<keyword evidence="1" id="KW-0812">Transmembrane</keyword>
<accession>A0AAV5QP94</accession>
<evidence type="ECO:0000313" key="2">
    <source>
        <dbReference type="EMBL" id="GMM35983.1"/>
    </source>
</evidence>
<keyword evidence="1" id="KW-0472">Membrane</keyword>
<name>A0AAV5QP94_9ASCO</name>
<proteinExistence type="predicted"/>
<dbReference type="GeneID" id="90073958"/>
<dbReference type="Proteomes" id="UP001360560">
    <property type="component" value="Unassembled WGS sequence"/>
</dbReference>
<gene>
    <name evidence="2" type="ORF">DASC09_033080</name>
</gene>
<protein>
    <submittedName>
        <fullName evidence="2">Uncharacterized protein</fullName>
    </submittedName>
</protein>
<keyword evidence="3" id="KW-1185">Reference proteome</keyword>
<dbReference type="EMBL" id="BTFZ01000011">
    <property type="protein sequence ID" value="GMM35983.1"/>
    <property type="molecule type" value="Genomic_DNA"/>
</dbReference>
<organism evidence="2 3">
    <name type="scientific">Saccharomycopsis crataegensis</name>
    <dbReference type="NCBI Taxonomy" id="43959"/>
    <lineage>
        <taxon>Eukaryota</taxon>
        <taxon>Fungi</taxon>
        <taxon>Dikarya</taxon>
        <taxon>Ascomycota</taxon>
        <taxon>Saccharomycotina</taxon>
        <taxon>Saccharomycetes</taxon>
        <taxon>Saccharomycopsidaceae</taxon>
        <taxon>Saccharomycopsis</taxon>
    </lineage>
</organism>
<evidence type="ECO:0000256" key="1">
    <source>
        <dbReference type="SAM" id="Phobius"/>
    </source>
</evidence>
<dbReference type="RefSeq" id="XP_064852979.1">
    <property type="nucleotide sequence ID" value="XM_064996907.1"/>
</dbReference>
<comment type="caution">
    <text evidence="2">The sequence shown here is derived from an EMBL/GenBank/DDBJ whole genome shotgun (WGS) entry which is preliminary data.</text>
</comment>
<reference evidence="2 3" key="1">
    <citation type="journal article" date="2023" name="Elife">
        <title>Identification of key yeast species and microbe-microbe interactions impacting larval growth of Drosophila in the wild.</title>
        <authorList>
            <person name="Mure A."/>
            <person name="Sugiura Y."/>
            <person name="Maeda R."/>
            <person name="Honda K."/>
            <person name="Sakurai N."/>
            <person name="Takahashi Y."/>
            <person name="Watada M."/>
            <person name="Katoh T."/>
            <person name="Gotoh A."/>
            <person name="Gotoh Y."/>
            <person name="Taniguchi I."/>
            <person name="Nakamura K."/>
            <person name="Hayashi T."/>
            <person name="Katayama T."/>
            <person name="Uemura T."/>
            <person name="Hattori Y."/>
        </authorList>
    </citation>
    <scope>NUCLEOTIDE SEQUENCE [LARGE SCALE GENOMIC DNA]</scope>
    <source>
        <strain evidence="2 3">SC-9</strain>
    </source>
</reference>
<evidence type="ECO:0000313" key="3">
    <source>
        <dbReference type="Proteomes" id="UP001360560"/>
    </source>
</evidence>
<dbReference type="AlphaFoldDB" id="A0AAV5QP94"/>
<sequence>MIASPILRTAAEKNFIRVGANPITRCIPHIGAWAGVLTVCLFWPAVPAVYSQIKYGANKY</sequence>
<feature type="transmembrane region" description="Helical" evidence="1">
    <location>
        <begin position="30"/>
        <end position="50"/>
    </location>
</feature>
<keyword evidence="1" id="KW-1133">Transmembrane helix</keyword>